<protein>
    <submittedName>
        <fullName evidence="2">Uncharacterized protein</fullName>
    </submittedName>
</protein>
<dbReference type="Proteomes" id="UP000199735">
    <property type="component" value="Unassembled WGS sequence"/>
</dbReference>
<reference evidence="2 3" key="1">
    <citation type="submission" date="2016-10" db="EMBL/GenBank/DDBJ databases">
        <authorList>
            <person name="Varghese N."/>
            <person name="Submissions S."/>
        </authorList>
    </citation>
    <scope>NUCLEOTIDE SEQUENCE [LARGE SCALE GENOMIC DNA]</scope>
    <source>
        <strain evidence="2 3">DSM 21619</strain>
    </source>
</reference>
<keyword evidence="1" id="KW-0472">Membrane</keyword>
<evidence type="ECO:0000313" key="2">
    <source>
        <dbReference type="EMBL" id="SEM84191.1"/>
    </source>
</evidence>
<gene>
    <name evidence="2" type="ORF">SAMN04489762_1181</name>
</gene>
<dbReference type="AlphaFoldDB" id="A0AAX2EDH2"/>
<evidence type="ECO:0000313" key="3">
    <source>
        <dbReference type="Proteomes" id="UP000199735"/>
    </source>
</evidence>
<feature type="transmembrane region" description="Helical" evidence="1">
    <location>
        <begin position="6"/>
        <end position="26"/>
    </location>
</feature>
<dbReference type="EMBL" id="FOCD01000001">
    <property type="protein sequence ID" value="SEM84191.1"/>
    <property type="molecule type" value="Genomic_DNA"/>
</dbReference>
<proteinExistence type="predicted"/>
<accession>A0AAX2EDH2</accession>
<name>A0AAX2EDH2_9BACI</name>
<evidence type="ECO:0000256" key="1">
    <source>
        <dbReference type="SAM" id="Phobius"/>
    </source>
</evidence>
<sequence length="32" mass="3539">MGNTITILIIILAIGSTIYFGIRSLLRRFGSK</sequence>
<organism evidence="2 3">
    <name type="scientific">Terribacillus saccharophilus</name>
    <dbReference type="NCBI Taxonomy" id="361277"/>
    <lineage>
        <taxon>Bacteria</taxon>
        <taxon>Bacillati</taxon>
        <taxon>Bacillota</taxon>
        <taxon>Bacilli</taxon>
        <taxon>Bacillales</taxon>
        <taxon>Bacillaceae</taxon>
        <taxon>Terribacillus</taxon>
    </lineage>
</organism>
<keyword evidence="1" id="KW-1133">Transmembrane helix</keyword>
<comment type="caution">
    <text evidence="2">The sequence shown here is derived from an EMBL/GenBank/DDBJ whole genome shotgun (WGS) entry which is preliminary data.</text>
</comment>
<keyword evidence="1" id="KW-0812">Transmembrane</keyword>